<dbReference type="CDD" id="cd01189">
    <property type="entry name" value="INT_ICEBs1_C_like"/>
    <property type="match status" value="1"/>
</dbReference>
<dbReference type="GO" id="GO:0015074">
    <property type="term" value="P:DNA integration"/>
    <property type="evidence" value="ECO:0007669"/>
    <property type="project" value="UniProtKB-KW"/>
</dbReference>
<comment type="similarity">
    <text evidence="1">Belongs to the 'phage' integrase family.</text>
</comment>
<keyword evidence="9" id="KW-1185">Reference proteome</keyword>
<organism evidence="8 9">
    <name type="scientific">Paenibacillus albilobatus</name>
    <dbReference type="NCBI Taxonomy" id="2716884"/>
    <lineage>
        <taxon>Bacteria</taxon>
        <taxon>Bacillati</taxon>
        <taxon>Bacillota</taxon>
        <taxon>Bacilli</taxon>
        <taxon>Bacillales</taxon>
        <taxon>Paenibacillaceae</taxon>
        <taxon>Paenibacillus</taxon>
    </lineage>
</organism>
<proteinExistence type="inferred from homology"/>
<evidence type="ECO:0000256" key="1">
    <source>
        <dbReference type="ARBA" id="ARBA00008857"/>
    </source>
</evidence>
<dbReference type="InterPro" id="IPR050090">
    <property type="entry name" value="Tyrosine_recombinase_XerCD"/>
</dbReference>
<dbReference type="GO" id="GO:0006310">
    <property type="term" value="P:DNA recombination"/>
    <property type="evidence" value="ECO:0007669"/>
    <property type="project" value="UniProtKB-KW"/>
</dbReference>
<dbReference type="Gene3D" id="1.10.443.10">
    <property type="entry name" value="Intergrase catalytic core"/>
    <property type="match status" value="1"/>
</dbReference>
<dbReference type="PANTHER" id="PTHR30349">
    <property type="entry name" value="PHAGE INTEGRASE-RELATED"/>
    <property type="match status" value="1"/>
</dbReference>
<evidence type="ECO:0000313" key="9">
    <source>
        <dbReference type="Proteomes" id="UP000679779"/>
    </source>
</evidence>
<dbReference type="PROSITE" id="PS51898">
    <property type="entry name" value="TYR_RECOMBINASE"/>
    <property type="match status" value="1"/>
</dbReference>
<keyword evidence="2" id="KW-0229">DNA integration</keyword>
<dbReference type="InterPro" id="IPR028259">
    <property type="entry name" value="AP2-like_int_N"/>
</dbReference>
<dbReference type="PROSITE" id="PS51900">
    <property type="entry name" value="CB"/>
    <property type="match status" value="1"/>
</dbReference>
<dbReference type="PANTHER" id="PTHR30349:SF64">
    <property type="entry name" value="PROPHAGE INTEGRASE INTD-RELATED"/>
    <property type="match status" value="1"/>
</dbReference>
<dbReference type="Pfam" id="PF14657">
    <property type="entry name" value="Arm-DNA-bind_4"/>
    <property type="match status" value="1"/>
</dbReference>
<dbReference type="InterPro" id="IPR013762">
    <property type="entry name" value="Integrase-like_cat_sf"/>
</dbReference>
<dbReference type="InterPro" id="IPR004107">
    <property type="entry name" value="Integrase_SAM-like_N"/>
</dbReference>
<dbReference type="EMBL" id="BORQ01000007">
    <property type="protein sequence ID" value="GIO33758.1"/>
    <property type="molecule type" value="Genomic_DNA"/>
</dbReference>
<dbReference type="InterPro" id="IPR010998">
    <property type="entry name" value="Integrase_recombinase_N"/>
</dbReference>
<keyword evidence="3 5" id="KW-0238">DNA-binding</keyword>
<evidence type="ECO:0000313" key="8">
    <source>
        <dbReference type="EMBL" id="GIO33758.1"/>
    </source>
</evidence>
<dbReference type="SUPFAM" id="SSF56349">
    <property type="entry name" value="DNA breaking-rejoining enzymes"/>
    <property type="match status" value="1"/>
</dbReference>
<evidence type="ECO:0000256" key="2">
    <source>
        <dbReference type="ARBA" id="ARBA00022908"/>
    </source>
</evidence>
<dbReference type="InterPro" id="IPR044068">
    <property type="entry name" value="CB"/>
</dbReference>
<keyword evidence="4" id="KW-0233">DNA recombination</keyword>
<dbReference type="Pfam" id="PF00589">
    <property type="entry name" value="Phage_integrase"/>
    <property type="match status" value="1"/>
</dbReference>
<sequence>MAVYKDEKAKKNPWYFVFYTGEIKNGVRERIKRRGFKTKKAAEAAEAETRTSLNKGDYFEPSKTLFKDYIAEWLKNRRNLSPETVELYENNLRLYINPSLGHIPLSKLNAQHIEDFLTTMEEKGLGEWSIKRAFSILNAALNSAVTKDLILKNPANKVEKPKVTRKSMQVWEPVFTFDFLAKTKGKSRYWIAIYLAIMTGMRQGEILGLRWSDIDFENKSLHIQQTVTKRRRIKDGAKTPSSIRSVALSTDTIEKLKEHRSIILQERLFYGEEYQNNDLVVCTATGGPATARNIYRAWERFLEKHKAPHITFHDLRHTHVAMMIKQGVHMKVISERLGHSSISVTMDIYGHLLPNMQSDAAEQMDKLNPKLTTTKG</sequence>
<dbReference type="RefSeq" id="WP_212958653.1">
    <property type="nucleotide sequence ID" value="NZ_BORQ01000007.1"/>
</dbReference>
<reference evidence="8" key="1">
    <citation type="submission" date="2021-03" db="EMBL/GenBank/DDBJ databases">
        <title>Antimicrobial resistance genes in bacteria isolated from Japanese honey, and their potential for conferring macrolide and lincosamide resistance in the American foulbrood pathogen Paenibacillus larvae.</title>
        <authorList>
            <person name="Okamoto M."/>
            <person name="Kumagai M."/>
            <person name="Kanamori H."/>
            <person name="Takamatsu D."/>
        </authorList>
    </citation>
    <scope>NUCLEOTIDE SEQUENCE</scope>
    <source>
        <strain evidence="8">J2TS6</strain>
    </source>
</reference>
<feature type="domain" description="Core-binding (CB)" evidence="7">
    <location>
        <begin position="64"/>
        <end position="145"/>
    </location>
</feature>
<name>A0A919XLS1_9BACL</name>
<evidence type="ECO:0000256" key="4">
    <source>
        <dbReference type="ARBA" id="ARBA00023172"/>
    </source>
</evidence>
<gene>
    <name evidence="8" type="ORF">J2TS6_48990</name>
</gene>
<dbReference type="InterPro" id="IPR011010">
    <property type="entry name" value="DNA_brk_join_enz"/>
</dbReference>
<dbReference type="Pfam" id="PF14659">
    <property type="entry name" value="Phage_int_SAM_3"/>
    <property type="match status" value="1"/>
</dbReference>
<dbReference type="Gene3D" id="1.10.150.130">
    <property type="match status" value="1"/>
</dbReference>
<dbReference type="AlphaFoldDB" id="A0A919XLS1"/>
<comment type="caution">
    <text evidence="8">The sequence shown here is derived from an EMBL/GenBank/DDBJ whole genome shotgun (WGS) entry which is preliminary data.</text>
</comment>
<protein>
    <submittedName>
        <fullName evidence="8">Site-specific integrase</fullName>
    </submittedName>
</protein>
<evidence type="ECO:0000259" key="7">
    <source>
        <dbReference type="PROSITE" id="PS51900"/>
    </source>
</evidence>
<accession>A0A919XLS1</accession>
<dbReference type="Proteomes" id="UP000679779">
    <property type="component" value="Unassembled WGS sequence"/>
</dbReference>
<dbReference type="InterPro" id="IPR002104">
    <property type="entry name" value="Integrase_catalytic"/>
</dbReference>
<evidence type="ECO:0000256" key="5">
    <source>
        <dbReference type="PROSITE-ProRule" id="PRU01248"/>
    </source>
</evidence>
<dbReference type="GO" id="GO:0003677">
    <property type="term" value="F:DNA binding"/>
    <property type="evidence" value="ECO:0007669"/>
    <property type="project" value="UniProtKB-UniRule"/>
</dbReference>
<feature type="domain" description="Tyr recombinase" evidence="6">
    <location>
        <begin position="159"/>
        <end position="362"/>
    </location>
</feature>
<evidence type="ECO:0000256" key="3">
    <source>
        <dbReference type="ARBA" id="ARBA00023125"/>
    </source>
</evidence>
<evidence type="ECO:0000259" key="6">
    <source>
        <dbReference type="PROSITE" id="PS51898"/>
    </source>
</evidence>